<proteinExistence type="predicted"/>
<keyword evidence="3" id="KW-1185">Reference proteome</keyword>
<dbReference type="EMBL" id="KN823516">
    <property type="protein sequence ID" value="KIO16627.1"/>
    <property type="molecule type" value="Genomic_DNA"/>
</dbReference>
<accession>A0A0C3L4U5</accession>
<dbReference type="HOGENOM" id="CLU_2414924_0_0_1"/>
<organism evidence="2 3">
    <name type="scientific">Tulasnella calospora MUT 4182</name>
    <dbReference type="NCBI Taxonomy" id="1051891"/>
    <lineage>
        <taxon>Eukaryota</taxon>
        <taxon>Fungi</taxon>
        <taxon>Dikarya</taxon>
        <taxon>Basidiomycota</taxon>
        <taxon>Agaricomycotina</taxon>
        <taxon>Agaricomycetes</taxon>
        <taxon>Cantharellales</taxon>
        <taxon>Tulasnellaceae</taxon>
        <taxon>Tulasnella</taxon>
    </lineage>
</organism>
<evidence type="ECO:0000313" key="3">
    <source>
        <dbReference type="Proteomes" id="UP000054248"/>
    </source>
</evidence>
<feature type="region of interest" description="Disordered" evidence="1">
    <location>
        <begin position="22"/>
        <end position="92"/>
    </location>
</feature>
<evidence type="ECO:0000256" key="1">
    <source>
        <dbReference type="SAM" id="MobiDB-lite"/>
    </source>
</evidence>
<dbReference type="AlphaFoldDB" id="A0A0C3L4U5"/>
<feature type="compositionally biased region" description="Polar residues" evidence="1">
    <location>
        <begin position="27"/>
        <end position="40"/>
    </location>
</feature>
<name>A0A0C3L4U5_9AGAM</name>
<protein>
    <submittedName>
        <fullName evidence="2">Uncharacterized protein</fullName>
    </submittedName>
</protein>
<reference evidence="2 3" key="1">
    <citation type="submission" date="2014-04" db="EMBL/GenBank/DDBJ databases">
        <authorList>
            <consortium name="DOE Joint Genome Institute"/>
            <person name="Kuo A."/>
            <person name="Girlanda M."/>
            <person name="Perotto S."/>
            <person name="Kohler A."/>
            <person name="Nagy L.G."/>
            <person name="Floudas D."/>
            <person name="Copeland A."/>
            <person name="Barry K.W."/>
            <person name="Cichocki N."/>
            <person name="Veneault-Fourrey C."/>
            <person name="LaButti K."/>
            <person name="Lindquist E.A."/>
            <person name="Lipzen A."/>
            <person name="Lundell T."/>
            <person name="Morin E."/>
            <person name="Murat C."/>
            <person name="Sun H."/>
            <person name="Tunlid A."/>
            <person name="Henrissat B."/>
            <person name="Grigoriev I.V."/>
            <person name="Hibbett D.S."/>
            <person name="Martin F."/>
            <person name="Nordberg H.P."/>
            <person name="Cantor M.N."/>
            <person name="Hua S.X."/>
        </authorList>
    </citation>
    <scope>NUCLEOTIDE SEQUENCE [LARGE SCALE GENOMIC DNA]</scope>
    <source>
        <strain evidence="2 3">MUT 4182</strain>
    </source>
</reference>
<dbReference type="Proteomes" id="UP000054248">
    <property type="component" value="Unassembled WGS sequence"/>
</dbReference>
<reference evidence="3" key="2">
    <citation type="submission" date="2015-01" db="EMBL/GenBank/DDBJ databases">
        <title>Evolutionary Origins and Diversification of the Mycorrhizal Mutualists.</title>
        <authorList>
            <consortium name="DOE Joint Genome Institute"/>
            <consortium name="Mycorrhizal Genomics Consortium"/>
            <person name="Kohler A."/>
            <person name="Kuo A."/>
            <person name="Nagy L.G."/>
            <person name="Floudas D."/>
            <person name="Copeland A."/>
            <person name="Barry K.W."/>
            <person name="Cichocki N."/>
            <person name="Veneault-Fourrey C."/>
            <person name="LaButti K."/>
            <person name="Lindquist E.A."/>
            <person name="Lipzen A."/>
            <person name="Lundell T."/>
            <person name="Morin E."/>
            <person name="Murat C."/>
            <person name="Riley R."/>
            <person name="Ohm R."/>
            <person name="Sun H."/>
            <person name="Tunlid A."/>
            <person name="Henrissat B."/>
            <person name="Grigoriev I.V."/>
            <person name="Hibbett D.S."/>
            <person name="Martin F."/>
        </authorList>
    </citation>
    <scope>NUCLEOTIDE SEQUENCE [LARGE SCALE GENOMIC DNA]</scope>
    <source>
        <strain evidence="3">MUT 4182</strain>
    </source>
</reference>
<sequence>MPLTRQEIGHSRVSQDIYTVSPFGESDLQSSLPIRPTKTSPGREANTGARGIGPWLLQGVRPANAEGARDGDRSGTSRTVKPLDLNIPNRSR</sequence>
<gene>
    <name evidence="2" type="ORF">M407DRAFT_184509</name>
</gene>
<evidence type="ECO:0000313" key="2">
    <source>
        <dbReference type="EMBL" id="KIO16627.1"/>
    </source>
</evidence>